<evidence type="ECO:0000256" key="4">
    <source>
        <dbReference type="ARBA" id="ARBA00022475"/>
    </source>
</evidence>
<dbReference type="Proteomes" id="UP001230908">
    <property type="component" value="Unassembled WGS sequence"/>
</dbReference>
<evidence type="ECO:0000256" key="7">
    <source>
        <dbReference type="ARBA" id="ARBA00023136"/>
    </source>
</evidence>
<keyword evidence="6 8" id="KW-1133">Transmembrane helix</keyword>
<feature type="transmembrane region" description="Helical" evidence="8">
    <location>
        <begin position="176"/>
        <end position="199"/>
    </location>
</feature>
<feature type="transmembrane region" description="Helical" evidence="8">
    <location>
        <begin position="56"/>
        <end position="74"/>
    </location>
</feature>
<dbReference type="EMBL" id="JAVHUY010000046">
    <property type="protein sequence ID" value="MDQ7909730.1"/>
    <property type="molecule type" value="Genomic_DNA"/>
</dbReference>
<keyword evidence="11" id="KW-1185">Reference proteome</keyword>
<feature type="transmembrane region" description="Helical" evidence="8">
    <location>
        <begin position="95"/>
        <end position="113"/>
    </location>
</feature>
<feature type="transmembrane region" description="Helical" evidence="8">
    <location>
        <begin position="28"/>
        <end position="50"/>
    </location>
</feature>
<keyword evidence="3" id="KW-0813">Transport</keyword>
<sequence>MSGGAWAAVAVFAVAYVLIATEKVHRVAAALGGAAVMLVIGATDAEHAFFSEEAGIDWNVIFLLVGMMLIVAVLKRTGAFEYLAIWATKRAGGRPFRVMVLLVLVTAVASAFLDNVTTVLLIAPVTFLVCERLDVPVTPFLIAEVLAANIGGTATLVGDPPNIVIASRAGLSYNDFLIHLAPFVLLLLVVFVGLCRILFRSAFRYDPERAAHIATLRERDAIRDGRLLIVSMVVLALVTAAFVLHTVLHLEPSVVAIVGGLTLLTLSRLDAGEVAKDVEWPTLVFFAGLFVMVGALVNTGVIEEISRAATEATEGRLFFATMVLLWGSAVLSAVVDNIPYVATMSPVVAEMVHSSGGTSQSQVLWWALALGADLGGNATAVGASANVVVLGIAERAGKPITFWQFTKYGLVVTVVTVALAVPYLWLRYFALA</sequence>
<evidence type="ECO:0000256" key="8">
    <source>
        <dbReference type="SAM" id="Phobius"/>
    </source>
</evidence>
<feature type="domain" description="Citrate transporter-like" evidence="9">
    <location>
        <begin position="16"/>
        <end position="371"/>
    </location>
</feature>
<keyword evidence="4" id="KW-1003">Cell membrane</keyword>
<comment type="caution">
    <text evidence="10">The sequence shown here is derived from an EMBL/GenBank/DDBJ whole genome shotgun (WGS) entry which is preliminary data.</text>
</comment>
<evidence type="ECO:0000256" key="2">
    <source>
        <dbReference type="ARBA" id="ARBA00009843"/>
    </source>
</evidence>
<name>A0ABU0ZRX3_9ACTN</name>
<gene>
    <name evidence="10" type="ORF">RB614_34935</name>
</gene>
<feature type="transmembrane region" description="Helical" evidence="8">
    <location>
        <begin position="227"/>
        <end position="248"/>
    </location>
</feature>
<feature type="transmembrane region" description="Helical" evidence="8">
    <location>
        <begin position="6"/>
        <end position="21"/>
    </location>
</feature>
<organism evidence="10 11">
    <name type="scientific">Phytohabitans maris</name>
    <dbReference type="NCBI Taxonomy" id="3071409"/>
    <lineage>
        <taxon>Bacteria</taxon>
        <taxon>Bacillati</taxon>
        <taxon>Actinomycetota</taxon>
        <taxon>Actinomycetes</taxon>
        <taxon>Micromonosporales</taxon>
        <taxon>Micromonosporaceae</taxon>
    </lineage>
</organism>
<dbReference type="InterPro" id="IPR051475">
    <property type="entry name" value="Diverse_Ion_Transporter"/>
</dbReference>
<evidence type="ECO:0000256" key="3">
    <source>
        <dbReference type="ARBA" id="ARBA00022448"/>
    </source>
</evidence>
<comment type="subcellular location">
    <subcellularLocation>
        <location evidence="1">Cell membrane</location>
        <topology evidence="1">Multi-pass membrane protein</topology>
    </subcellularLocation>
</comment>
<evidence type="ECO:0000256" key="5">
    <source>
        <dbReference type="ARBA" id="ARBA00022692"/>
    </source>
</evidence>
<feature type="transmembrane region" description="Helical" evidence="8">
    <location>
        <begin position="405"/>
        <end position="426"/>
    </location>
</feature>
<evidence type="ECO:0000313" key="10">
    <source>
        <dbReference type="EMBL" id="MDQ7909730.1"/>
    </source>
</evidence>
<dbReference type="InterPro" id="IPR000802">
    <property type="entry name" value="Arsenical_pump_ArsB"/>
</dbReference>
<proteinExistence type="inferred from homology"/>
<evidence type="ECO:0000256" key="1">
    <source>
        <dbReference type="ARBA" id="ARBA00004651"/>
    </source>
</evidence>
<dbReference type="PANTHER" id="PTHR43568">
    <property type="entry name" value="P PROTEIN"/>
    <property type="match status" value="1"/>
</dbReference>
<keyword evidence="5 8" id="KW-0812">Transmembrane</keyword>
<dbReference type="PRINTS" id="PR00758">
    <property type="entry name" value="ARSENICPUMP"/>
</dbReference>
<feature type="transmembrane region" description="Helical" evidence="8">
    <location>
        <begin position="363"/>
        <end position="393"/>
    </location>
</feature>
<reference evidence="10 11" key="1">
    <citation type="submission" date="2023-08" db="EMBL/GenBank/DDBJ databases">
        <title>Phytohabitans sansha sp. nov., isolated from marine sediment.</title>
        <authorList>
            <person name="Zhao Y."/>
            <person name="Yi K."/>
        </authorList>
    </citation>
    <scope>NUCLEOTIDE SEQUENCE [LARGE SCALE GENOMIC DNA]</scope>
    <source>
        <strain evidence="10 11">ZYX-F-186</strain>
    </source>
</reference>
<feature type="transmembrane region" description="Helical" evidence="8">
    <location>
        <begin position="317"/>
        <end position="335"/>
    </location>
</feature>
<feature type="transmembrane region" description="Helical" evidence="8">
    <location>
        <begin position="283"/>
        <end position="305"/>
    </location>
</feature>
<dbReference type="InterPro" id="IPR004680">
    <property type="entry name" value="Cit_transptr-like_dom"/>
</dbReference>
<dbReference type="Pfam" id="PF03600">
    <property type="entry name" value="CitMHS"/>
    <property type="match status" value="1"/>
</dbReference>
<comment type="similarity">
    <text evidence="2">Belongs to the CitM (TC 2.A.11) transporter family.</text>
</comment>
<evidence type="ECO:0000256" key="6">
    <source>
        <dbReference type="ARBA" id="ARBA00022989"/>
    </source>
</evidence>
<dbReference type="RefSeq" id="WP_308716988.1">
    <property type="nucleotide sequence ID" value="NZ_JAVHUY010000046.1"/>
</dbReference>
<accession>A0ABU0ZRX3</accession>
<keyword evidence="7 8" id="KW-0472">Membrane</keyword>
<dbReference type="PANTHER" id="PTHR43568:SF1">
    <property type="entry name" value="P PROTEIN"/>
    <property type="match status" value="1"/>
</dbReference>
<dbReference type="CDD" id="cd01116">
    <property type="entry name" value="P_permease"/>
    <property type="match status" value="1"/>
</dbReference>
<protein>
    <submittedName>
        <fullName evidence="10">ArsB/NhaD family transporter</fullName>
    </submittedName>
</protein>
<evidence type="ECO:0000259" key="9">
    <source>
        <dbReference type="Pfam" id="PF03600"/>
    </source>
</evidence>
<evidence type="ECO:0000313" key="11">
    <source>
        <dbReference type="Proteomes" id="UP001230908"/>
    </source>
</evidence>